<dbReference type="AlphaFoldDB" id="A0A1G7YJ24"/>
<dbReference type="PROSITE" id="PS51257">
    <property type="entry name" value="PROKAR_LIPOPROTEIN"/>
    <property type="match status" value="1"/>
</dbReference>
<dbReference type="Proteomes" id="UP000198967">
    <property type="component" value="Unassembled WGS sequence"/>
</dbReference>
<evidence type="ECO:0000313" key="4">
    <source>
        <dbReference type="EMBL" id="SDG96531.1"/>
    </source>
</evidence>
<sequence length="209" mass="21001">MLRGGPRRATLSDMIVRSVRAVTLIAGTLLLAACGSSAAPPPGVASVSATPAPTSAATTSAANAGGGATVKCSLDQLEASVGRTTGEAGQRHTTIVWTNTSSKPCGITGFGGVDLKGPDDPTFGPTYSLPRDSSTPRPLVLEAGQAAHTVITWQPPQDGGGWTPTGMLVTPPDETRSAQLPWPGGAVQRQDGATHPGTYIGPVLPGAEA</sequence>
<dbReference type="STRING" id="366584.SAMN05216377_11772"/>
<feature type="region of interest" description="Disordered" evidence="1">
    <location>
        <begin position="172"/>
        <end position="209"/>
    </location>
</feature>
<feature type="chain" id="PRO_5011586031" description="DUF4232 domain-containing protein" evidence="2">
    <location>
        <begin position="39"/>
        <end position="209"/>
    </location>
</feature>
<dbReference type="InterPro" id="IPR025326">
    <property type="entry name" value="DUF4232"/>
</dbReference>
<keyword evidence="5" id="KW-1185">Reference proteome</keyword>
<name>A0A1G7YJ24_PSEOR</name>
<evidence type="ECO:0000256" key="1">
    <source>
        <dbReference type="SAM" id="MobiDB-lite"/>
    </source>
</evidence>
<feature type="domain" description="DUF4232" evidence="3">
    <location>
        <begin position="72"/>
        <end position="185"/>
    </location>
</feature>
<reference evidence="4 5" key="1">
    <citation type="submission" date="2016-10" db="EMBL/GenBank/DDBJ databases">
        <authorList>
            <person name="de Groot N.N."/>
        </authorList>
    </citation>
    <scope>NUCLEOTIDE SEQUENCE [LARGE SCALE GENOMIC DNA]</scope>
    <source>
        <strain evidence="4 5">CGMCC 4.3143</strain>
    </source>
</reference>
<accession>A0A1G7YJ24</accession>
<evidence type="ECO:0000256" key="2">
    <source>
        <dbReference type="SAM" id="SignalP"/>
    </source>
</evidence>
<feature type="region of interest" description="Disordered" evidence="1">
    <location>
        <begin position="41"/>
        <end position="65"/>
    </location>
</feature>
<feature type="signal peptide" evidence="2">
    <location>
        <begin position="1"/>
        <end position="38"/>
    </location>
</feature>
<evidence type="ECO:0000313" key="5">
    <source>
        <dbReference type="Proteomes" id="UP000198967"/>
    </source>
</evidence>
<feature type="compositionally biased region" description="Low complexity" evidence="1">
    <location>
        <begin position="41"/>
        <end position="63"/>
    </location>
</feature>
<organism evidence="4 5">
    <name type="scientific">Pseudonocardia oroxyli</name>
    <dbReference type="NCBI Taxonomy" id="366584"/>
    <lineage>
        <taxon>Bacteria</taxon>
        <taxon>Bacillati</taxon>
        <taxon>Actinomycetota</taxon>
        <taxon>Actinomycetes</taxon>
        <taxon>Pseudonocardiales</taxon>
        <taxon>Pseudonocardiaceae</taxon>
        <taxon>Pseudonocardia</taxon>
    </lineage>
</organism>
<protein>
    <recommendedName>
        <fullName evidence="3">DUF4232 domain-containing protein</fullName>
    </recommendedName>
</protein>
<gene>
    <name evidence="4" type="ORF">SAMN05216377_11772</name>
</gene>
<proteinExistence type="predicted"/>
<dbReference type="Pfam" id="PF14016">
    <property type="entry name" value="DUF4232"/>
    <property type="match status" value="1"/>
</dbReference>
<dbReference type="EMBL" id="FNBE01000017">
    <property type="protein sequence ID" value="SDG96531.1"/>
    <property type="molecule type" value="Genomic_DNA"/>
</dbReference>
<evidence type="ECO:0000259" key="3">
    <source>
        <dbReference type="Pfam" id="PF14016"/>
    </source>
</evidence>
<keyword evidence="2" id="KW-0732">Signal</keyword>